<accession>A0A6I4L3F1</accession>
<dbReference type="EMBL" id="WKJZ01000005">
    <property type="protein sequence ID" value="MVW77176.1"/>
    <property type="molecule type" value="Genomic_DNA"/>
</dbReference>
<comment type="caution">
    <text evidence="1">The sequence shown here is derived from an EMBL/GenBank/DDBJ whole genome shotgun (WGS) entry which is preliminary data.</text>
</comment>
<dbReference type="AlphaFoldDB" id="A0A6I4L3F1"/>
<protein>
    <submittedName>
        <fullName evidence="1">Uncharacterized protein</fullName>
    </submittedName>
</protein>
<gene>
    <name evidence="1" type="ORF">GJV18_17800</name>
</gene>
<organism evidence="1 2">
    <name type="scientific">Pseudomonas xionganensis</name>
    <dbReference type="NCBI Taxonomy" id="2654845"/>
    <lineage>
        <taxon>Bacteria</taxon>
        <taxon>Pseudomonadati</taxon>
        <taxon>Pseudomonadota</taxon>
        <taxon>Gammaproteobacteria</taxon>
        <taxon>Pseudomonadales</taxon>
        <taxon>Pseudomonadaceae</taxon>
        <taxon>Pseudomonas</taxon>
    </lineage>
</organism>
<evidence type="ECO:0000313" key="2">
    <source>
        <dbReference type="Proteomes" id="UP000429555"/>
    </source>
</evidence>
<dbReference type="RefSeq" id="WP_160347833.1">
    <property type="nucleotide sequence ID" value="NZ_WKJZ01000005.1"/>
</dbReference>
<evidence type="ECO:0000313" key="1">
    <source>
        <dbReference type="EMBL" id="MVW77176.1"/>
    </source>
</evidence>
<keyword evidence="2" id="KW-1185">Reference proteome</keyword>
<proteinExistence type="predicted"/>
<sequence length="123" mass="14001">MSGENGLLQRFKLEVLDQGPEACLPVNLSEEWRETLSQVIERYLDDDDDSQFSLVVGALLGILFGKNPGAEVTVPLDTMFEYMQSYRLELALEEIRRKTEVKVVPATLETIFTDRDLEFMPSV</sequence>
<dbReference type="Proteomes" id="UP000429555">
    <property type="component" value="Unassembled WGS sequence"/>
</dbReference>
<reference evidence="1 2" key="1">
    <citation type="submission" date="2019-11" db="EMBL/GenBank/DDBJ databases">
        <title>Pseudomonas flavidum sp. nov., isolated from Baiyang Lake.</title>
        <authorList>
            <person name="Zhao Y."/>
        </authorList>
    </citation>
    <scope>NUCLEOTIDE SEQUENCE [LARGE SCALE GENOMIC DNA]</scope>
    <source>
        <strain evidence="2">R-22-3 w-18</strain>
    </source>
</reference>
<name>A0A6I4L3F1_9PSED</name>